<gene>
    <name evidence="14" type="primary">ubp10</name>
    <name evidence="14" type="ORF">H4219_003494</name>
</gene>
<feature type="domain" description="USP" evidence="12">
    <location>
        <begin position="211"/>
        <end position="582"/>
    </location>
</feature>
<keyword evidence="15" id="KW-1185">Reference proteome</keyword>
<dbReference type="InterPro" id="IPR001394">
    <property type="entry name" value="Peptidase_C19_UCH"/>
</dbReference>
<comment type="subcellular location">
    <subcellularLocation>
        <location evidence="1">Nucleus</location>
    </subcellularLocation>
</comment>
<comment type="similarity">
    <text evidence="2">Belongs to the peptidase C19 family.</text>
</comment>
<dbReference type="Proteomes" id="UP001150538">
    <property type="component" value="Unassembled WGS sequence"/>
</dbReference>
<evidence type="ECO:0000256" key="5">
    <source>
        <dbReference type="ARBA" id="ARBA00022728"/>
    </source>
</evidence>
<proteinExistence type="inferred from homology"/>
<dbReference type="EMBL" id="JANBPU010000086">
    <property type="protein sequence ID" value="KAJ1916912.1"/>
    <property type="molecule type" value="Genomic_DNA"/>
</dbReference>
<dbReference type="GO" id="GO:0016579">
    <property type="term" value="P:protein deubiquitination"/>
    <property type="evidence" value="ECO:0007669"/>
    <property type="project" value="InterPro"/>
</dbReference>
<dbReference type="SUPFAM" id="SSF54001">
    <property type="entry name" value="Cysteine proteinases"/>
    <property type="match status" value="2"/>
</dbReference>
<organism evidence="14 15">
    <name type="scientific">Mycoemilia scoparia</name>
    <dbReference type="NCBI Taxonomy" id="417184"/>
    <lineage>
        <taxon>Eukaryota</taxon>
        <taxon>Fungi</taxon>
        <taxon>Fungi incertae sedis</taxon>
        <taxon>Zoopagomycota</taxon>
        <taxon>Kickxellomycotina</taxon>
        <taxon>Kickxellomycetes</taxon>
        <taxon>Kickxellales</taxon>
        <taxon>Kickxellaceae</taxon>
        <taxon>Mycoemilia</taxon>
    </lineage>
</organism>
<keyword evidence="8" id="KW-0508">mRNA splicing</keyword>
<dbReference type="PROSITE" id="PS50271">
    <property type="entry name" value="ZF_UBP"/>
    <property type="match status" value="1"/>
</dbReference>
<dbReference type="Pfam" id="PF02148">
    <property type="entry name" value="zf-UBP"/>
    <property type="match status" value="1"/>
</dbReference>
<name>A0A9W8DP56_9FUNG</name>
<dbReference type="SMART" id="SM00290">
    <property type="entry name" value="ZnF_UBP"/>
    <property type="match status" value="1"/>
</dbReference>
<keyword evidence="7" id="KW-0862">Zinc</keyword>
<dbReference type="Gene3D" id="3.30.40.10">
    <property type="entry name" value="Zinc/RING finger domain, C3HC4 (zinc finger)"/>
    <property type="match status" value="1"/>
</dbReference>
<dbReference type="InterPro" id="IPR033809">
    <property type="entry name" value="USP39"/>
</dbReference>
<dbReference type="OrthoDB" id="10263353at2759"/>
<evidence type="ECO:0000256" key="11">
    <source>
        <dbReference type="SAM" id="MobiDB-lite"/>
    </source>
</evidence>
<dbReference type="AlphaFoldDB" id="A0A9W8DP56"/>
<evidence type="ECO:0000259" key="13">
    <source>
        <dbReference type="PROSITE" id="PS50271"/>
    </source>
</evidence>
<protein>
    <submittedName>
        <fullName evidence="14">U4 U6.U5 tri-snRNP-associated protein</fullName>
    </submittedName>
</protein>
<feature type="region of interest" description="Disordered" evidence="11">
    <location>
        <begin position="37"/>
        <end position="82"/>
    </location>
</feature>
<dbReference type="PANTHER" id="PTHR21646">
    <property type="entry name" value="UBIQUITIN CARBOXYL-TERMINAL HYDROLASE"/>
    <property type="match status" value="1"/>
</dbReference>
<dbReference type="GO" id="GO:0005681">
    <property type="term" value="C:spliceosomal complex"/>
    <property type="evidence" value="ECO:0007669"/>
    <property type="project" value="UniProtKB-KW"/>
</dbReference>
<evidence type="ECO:0000256" key="2">
    <source>
        <dbReference type="ARBA" id="ARBA00009085"/>
    </source>
</evidence>
<dbReference type="PROSITE" id="PS50235">
    <property type="entry name" value="USP_3"/>
    <property type="match status" value="1"/>
</dbReference>
<evidence type="ECO:0000256" key="7">
    <source>
        <dbReference type="ARBA" id="ARBA00022833"/>
    </source>
</evidence>
<dbReference type="Gene3D" id="3.90.70.10">
    <property type="entry name" value="Cysteine proteinases"/>
    <property type="match status" value="2"/>
</dbReference>
<evidence type="ECO:0000256" key="6">
    <source>
        <dbReference type="ARBA" id="ARBA00022771"/>
    </source>
</evidence>
<keyword evidence="5" id="KW-0747">Spliceosome</keyword>
<dbReference type="PANTHER" id="PTHR21646:SF16">
    <property type="entry name" value="U4_U6.U5 TRI-SNRNP-ASSOCIATED PROTEIN 2"/>
    <property type="match status" value="1"/>
</dbReference>
<dbReference type="GO" id="GO:0000245">
    <property type="term" value="P:spliceosomal complex assembly"/>
    <property type="evidence" value="ECO:0007669"/>
    <property type="project" value="InterPro"/>
</dbReference>
<evidence type="ECO:0000256" key="3">
    <source>
        <dbReference type="ARBA" id="ARBA00022664"/>
    </source>
</evidence>
<dbReference type="InterPro" id="IPR028889">
    <property type="entry name" value="USP"/>
</dbReference>
<dbReference type="InterPro" id="IPR038765">
    <property type="entry name" value="Papain-like_cys_pep_sf"/>
</dbReference>
<comment type="caution">
    <text evidence="14">The sequence shown here is derived from an EMBL/GenBank/DDBJ whole genome shotgun (WGS) entry which is preliminary data.</text>
</comment>
<dbReference type="InterPro" id="IPR001607">
    <property type="entry name" value="Znf_UBP"/>
</dbReference>
<keyword evidence="3" id="KW-0507">mRNA processing</keyword>
<evidence type="ECO:0000256" key="1">
    <source>
        <dbReference type="ARBA" id="ARBA00004123"/>
    </source>
</evidence>
<dbReference type="FunFam" id="3.30.40.10:FF:000068">
    <property type="entry name" value="U4/U6.U5 tri-snRNP-associated protein 2"/>
    <property type="match status" value="1"/>
</dbReference>
<evidence type="ECO:0000256" key="4">
    <source>
        <dbReference type="ARBA" id="ARBA00022723"/>
    </source>
</evidence>
<reference evidence="14" key="1">
    <citation type="submission" date="2022-07" db="EMBL/GenBank/DDBJ databases">
        <title>Phylogenomic reconstructions and comparative analyses of Kickxellomycotina fungi.</title>
        <authorList>
            <person name="Reynolds N.K."/>
            <person name="Stajich J.E."/>
            <person name="Barry K."/>
            <person name="Grigoriev I.V."/>
            <person name="Crous P."/>
            <person name="Smith M.E."/>
        </authorList>
    </citation>
    <scope>NUCLEOTIDE SEQUENCE</scope>
    <source>
        <strain evidence="14">NBRC 100468</strain>
    </source>
</reference>
<dbReference type="GO" id="GO:0004843">
    <property type="term" value="F:cysteine-type deubiquitinase activity"/>
    <property type="evidence" value="ECO:0007669"/>
    <property type="project" value="InterPro"/>
</dbReference>
<feature type="compositionally biased region" description="Acidic residues" evidence="11">
    <location>
        <begin position="65"/>
        <end position="75"/>
    </location>
</feature>
<evidence type="ECO:0000259" key="12">
    <source>
        <dbReference type="PROSITE" id="PS50235"/>
    </source>
</evidence>
<feature type="domain" description="UBP-type" evidence="13">
    <location>
        <begin position="89"/>
        <end position="186"/>
    </location>
</feature>
<keyword evidence="4" id="KW-0479">Metal-binding</keyword>
<accession>A0A9W8DP56</accession>
<evidence type="ECO:0000256" key="10">
    <source>
        <dbReference type="PROSITE-ProRule" id="PRU00502"/>
    </source>
</evidence>
<evidence type="ECO:0000256" key="9">
    <source>
        <dbReference type="ARBA" id="ARBA00023242"/>
    </source>
</evidence>
<keyword evidence="9" id="KW-0539">Nucleus</keyword>
<evidence type="ECO:0000313" key="14">
    <source>
        <dbReference type="EMBL" id="KAJ1916912.1"/>
    </source>
</evidence>
<dbReference type="InterPro" id="IPR050185">
    <property type="entry name" value="Ub_carboxyl-term_hydrolase"/>
</dbReference>
<evidence type="ECO:0000256" key="8">
    <source>
        <dbReference type="ARBA" id="ARBA00023187"/>
    </source>
</evidence>
<keyword evidence="6 10" id="KW-0863">Zinc-finger</keyword>
<dbReference type="GO" id="GO:0008270">
    <property type="term" value="F:zinc ion binding"/>
    <property type="evidence" value="ECO:0007669"/>
    <property type="project" value="UniProtKB-KW"/>
</dbReference>
<dbReference type="SUPFAM" id="SSF57850">
    <property type="entry name" value="RING/U-box"/>
    <property type="match status" value="1"/>
</dbReference>
<dbReference type="CDD" id="cd02669">
    <property type="entry name" value="Peptidase_C19M"/>
    <property type="match status" value="1"/>
</dbReference>
<dbReference type="Pfam" id="PF00443">
    <property type="entry name" value="UCH"/>
    <property type="match status" value="1"/>
</dbReference>
<sequence>MANDINTNKRKRANIAVERVQAEYNEEIEPIKTNRKITTVEDIPDEKQNNESAHAGINSVNGSAEMDDNDEEDMDHESGNYQEPDHEVIQDLYLDSVNRSVLDFDFEKLCSVSLSNQNVYSCLVCGKYYQGRGKSTHAYFHSINDDHHVFINLKTLKVYILPDQYEVVDSSLNDIKAIINPTYTKDQVSRLEKHLIESHDLSKKKYLPGFVGLNNLKANDYMNVVIQALSHIKPIRDKLLLLSSPEKHTQLIQRLSLLVRKMWFPHAFKGHVSPHEFVQEVVNRSDRRFRIDFQGDSFEFLTWLLNTLHVDLGGTKKRNSSIIYKALQGEVSVKTQDINLIKTRASKDEPIEIDETKETKEARVPFLTLSLELPPTPLFHDEKDNIIPQVALATLLKRYDGTTTVEWRNEAKRYQVLQLPKYVILHMKRFKNNNFTIEKNPTIVNFPIRNVALGDLIPDEELKRIKHPAKYNLLVNVSHEGKPPVYKPTAVEQNRRNDTVNSLKARNTGSHVGGTASIVPASAPLASKSKASQGQEASGTYQVHVRHRGTDQWYRIQDLLVDPIMPQMIFLSESYIQIWEREKGDVTSSR</sequence>
<dbReference type="InterPro" id="IPR013083">
    <property type="entry name" value="Znf_RING/FYVE/PHD"/>
</dbReference>
<evidence type="ECO:0000313" key="15">
    <source>
        <dbReference type="Proteomes" id="UP001150538"/>
    </source>
</evidence>